<feature type="region of interest" description="Disordered" evidence="1">
    <location>
        <begin position="952"/>
        <end position="978"/>
    </location>
</feature>
<protein>
    <submittedName>
        <fullName evidence="2">Uncharacterized protein</fullName>
    </submittedName>
</protein>
<dbReference type="EMBL" id="JAVIJP010000100">
    <property type="protein sequence ID" value="KAL3614857.1"/>
    <property type="molecule type" value="Genomic_DNA"/>
</dbReference>
<feature type="compositionally biased region" description="Polar residues" evidence="1">
    <location>
        <begin position="412"/>
        <end position="427"/>
    </location>
</feature>
<gene>
    <name evidence="2" type="ORF">CASFOL_040518</name>
</gene>
<evidence type="ECO:0000313" key="3">
    <source>
        <dbReference type="Proteomes" id="UP001632038"/>
    </source>
</evidence>
<feature type="region of interest" description="Disordered" evidence="1">
    <location>
        <begin position="123"/>
        <end position="156"/>
    </location>
</feature>
<organism evidence="2 3">
    <name type="scientific">Castilleja foliolosa</name>
    <dbReference type="NCBI Taxonomy" id="1961234"/>
    <lineage>
        <taxon>Eukaryota</taxon>
        <taxon>Viridiplantae</taxon>
        <taxon>Streptophyta</taxon>
        <taxon>Embryophyta</taxon>
        <taxon>Tracheophyta</taxon>
        <taxon>Spermatophyta</taxon>
        <taxon>Magnoliopsida</taxon>
        <taxon>eudicotyledons</taxon>
        <taxon>Gunneridae</taxon>
        <taxon>Pentapetalae</taxon>
        <taxon>asterids</taxon>
        <taxon>lamiids</taxon>
        <taxon>Lamiales</taxon>
        <taxon>Orobanchaceae</taxon>
        <taxon>Pedicularideae</taxon>
        <taxon>Castillejinae</taxon>
        <taxon>Castilleja</taxon>
    </lineage>
</organism>
<name>A0ABD3BC52_9LAMI</name>
<dbReference type="AlphaFoldDB" id="A0ABD3BC52"/>
<proteinExistence type="predicted"/>
<feature type="region of interest" description="Disordered" evidence="1">
    <location>
        <begin position="1"/>
        <end position="22"/>
    </location>
</feature>
<dbReference type="Gene3D" id="3.30.160.60">
    <property type="entry name" value="Classic Zinc Finger"/>
    <property type="match status" value="1"/>
</dbReference>
<feature type="compositionally biased region" description="Polar residues" evidence="1">
    <location>
        <begin position="439"/>
        <end position="457"/>
    </location>
</feature>
<feature type="compositionally biased region" description="Basic and acidic residues" evidence="1">
    <location>
        <begin position="389"/>
        <end position="410"/>
    </location>
</feature>
<dbReference type="PANTHER" id="PTHR35767:SF1">
    <property type="entry name" value="HAPLESS PROTEIN"/>
    <property type="match status" value="1"/>
</dbReference>
<dbReference type="Proteomes" id="UP001632038">
    <property type="component" value="Unassembled WGS sequence"/>
</dbReference>
<comment type="caution">
    <text evidence="2">The sequence shown here is derived from an EMBL/GenBank/DDBJ whole genome shotgun (WGS) entry which is preliminary data.</text>
</comment>
<feature type="region of interest" description="Disordered" evidence="1">
    <location>
        <begin position="336"/>
        <end position="493"/>
    </location>
</feature>
<feature type="compositionally biased region" description="Pro residues" evidence="1">
    <location>
        <begin position="1"/>
        <end position="11"/>
    </location>
</feature>
<evidence type="ECO:0000313" key="2">
    <source>
        <dbReference type="EMBL" id="KAL3614857.1"/>
    </source>
</evidence>
<accession>A0ABD3BC52</accession>
<evidence type="ECO:0000256" key="1">
    <source>
        <dbReference type="SAM" id="MobiDB-lite"/>
    </source>
</evidence>
<reference evidence="3" key="1">
    <citation type="journal article" date="2024" name="IScience">
        <title>Strigolactones Initiate the Formation of Haustorium-like Structures in Castilleja.</title>
        <authorList>
            <person name="Buerger M."/>
            <person name="Peterson D."/>
            <person name="Chory J."/>
        </authorList>
    </citation>
    <scope>NUCLEOTIDE SEQUENCE [LARGE SCALE GENOMIC DNA]</scope>
</reference>
<dbReference type="PANTHER" id="PTHR35767">
    <property type="entry name" value="HAPLESS PROTEIN"/>
    <property type="match status" value="1"/>
</dbReference>
<keyword evidence="3" id="KW-1185">Reference proteome</keyword>
<sequence>MLSTSNPPPDPSSDEISQLKSGNFISNDEKASNYLEVDLLKSGLDDISQTLPNFSIRGYVYKTRGKDIKTHWPFSSKKLQLCLKHGIKDVLPPFETLESVRNPYSDCLLPVSSKNASKKMLALDPDNYKSNSPKKDEEYYPSDVNSVPSRVKSPTMKPEITVRDANKVRNSISTQNPAKKCRLIVKVGNKNISEDLSDSMASKVCPVCMTFTSSSNTTLNAHIDQCLSGESTSVKWTVSPKVIKHRIKPRKTRLMVDIYETAIPCTLEDLDIRNGTNWASNFGFNKNNNNDNENHFMSNAEDKKEEEGAVYIDSNGTKVRILSRLSDVKFNLNGEEGECGPRKLVKRDKERKNVPSKNTKLLKRQPYEQRRCSPRLDSCPKINVPEIKMSNKETEKDDIAQPLKASDRPMKSINNDSGTIKSWMSSKRTGHKSDHHPKITNNSRTTTCPSLLDNNPLSATETDHTSTESESDTSFSSDDEYMPEQQQQHQQQPCLTNRACFYFSDSLDDDDNNKNDRKMLSNSNFKRLKENRSTVNVHRRPFISSRGKKLSTMTTNNPLFIRRESFPESKCLRTRKRLPGFKKPSIRMRNNYSVEKQVKINGTQMEKVSRVLKIRKKLNSATSSTESDNHVSEQNKIDSFTGHVMPAGISSSAKADEISDDFVREEQPLASFGDDFTAGVNVSKDEGNYVVDVDPIHITGPPGSFLPSPGRMGSDELQGNSSLTSCRLHSSGDERELITDRMDSSDSLISGTSFKSNCIAARPDPLLTFQALGLHGISETNELRARSIFPESHSPLTPKTVFRLMGKDLMVVNKEENPSTQCGPAGFVSMANGFPDRPLRTDDAINFSRGPFVFDDAKTHMPFDFASNLRTLPQMPAPHHQTRGFGLSYNLDYCPRYACGPTFTPHSYNCDDKLKEIDESTFAFKHVNPFFDYQTRCNYPITNGNSVEWNLDPHGGTNLERRDSLNAPSQSTGHHERSSFYFSNGFHLPSNFS</sequence>